<dbReference type="InterPro" id="IPR045864">
    <property type="entry name" value="aa-tRNA-synth_II/BPL/LPL"/>
</dbReference>
<dbReference type="Pfam" id="PF03099">
    <property type="entry name" value="BPL_LplA_LipB"/>
    <property type="match status" value="1"/>
</dbReference>
<dbReference type="PANTHER" id="PTHR12835">
    <property type="entry name" value="BIOTIN PROTEIN LIGASE"/>
    <property type="match status" value="1"/>
</dbReference>
<feature type="domain" description="BPL/LPL catalytic" evidence="5">
    <location>
        <begin position="17"/>
        <end position="190"/>
    </location>
</feature>
<dbReference type="RefSeq" id="WP_269035944.1">
    <property type="nucleotide sequence ID" value="NZ_CP114040.1"/>
</dbReference>
<evidence type="ECO:0000313" key="7">
    <source>
        <dbReference type="Proteomes" id="UP001164459"/>
    </source>
</evidence>
<evidence type="ECO:0000256" key="4">
    <source>
        <dbReference type="ARBA" id="ARBA00047846"/>
    </source>
</evidence>
<keyword evidence="7" id="KW-1185">Reference proteome</keyword>
<dbReference type="Pfam" id="PF02237">
    <property type="entry name" value="BPL_C"/>
    <property type="match status" value="1"/>
</dbReference>
<dbReference type="NCBIfam" id="TIGR00121">
    <property type="entry name" value="birA_ligase"/>
    <property type="match status" value="1"/>
</dbReference>
<evidence type="ECO:0000256" key="1">
    <source>
        <dbReference type="ARBA" id="ARBA00022598"/>
    </source>
</evidence>
<sequence>MSTFENLSFETRWLGRPREHWAELGSTNDRALAWARAGAPHGALVTADAQTTGRGRLGRAWASESGEDLYVSAILRPHAGKPIGALGLAVGVGLREGLASWLPAAQLKWPNDVLVGGRKLGGILCEARWVGSSPEVVVGFGVNVGRSLFPGPLADSATSLRRELETAAPSRDEVLARILPALERALEAFFAGGFAAIRGRYEPHCALVGRTVLVDMANGTGAKVQATALGLADDGALLVREEEGPPRRVESGDVWLAP</sequence>
<accession>A0ABY7H3J9</accession>
<dbReference type="InterPro" id="IPR004408">
    <property type="entry name" value="Biotin_CoA_COase_ligase"/>
</dbReference>
<evidence type="ECO:0000256" key="3">
    <source>
        <dbReference type="ARBA" id="ARBA00024227"/>
    </source>
</evidence>
<dbReference type="PANTHER" id="PTHR12835:SF5">
    <property type="entry name" value="BIOTIN--PROTEIN LIGASE"/>
    <property type="match status" value="1"/>
</dbReference>
<proteinExistence type="predicted"/>
<evidence type="ECO:0000256" key="2">
    <source>
        <dbReference type="ARBA" id="ARBA00023267"/>
    </source>
</evidence>
<reference evidence="6" key="1">
    <citation type="submission" date="2022-11" db="EMBL/GenBank/DDBJ databases">
        <title>Minimal conservation of predation-associated metabolite biosynthetic gene clusters underscores biosynthetic potential of Myxococcota including descriptions for ten novel species: Archangium lansinium sp. nov., Myxococcus landrumus sp. nov., Nannocystis bai.</title>
        <authorList>
            <person name="Ahearne A."/>
            <person name="Stevens C."/>
            <person name="Dowd S."/>
        </authorList>
    </citation>
    <scope>NUCLEOTIDE SEQUENCE</scope>
    <source>
        <strain evidence="6">Fl3</strain>
    </source>
</reference>
<keyword evidence="1 6" id="KW-0436">Ligase</keyword>
<dbReference type="InterPro" id="IPR004143">
    <property type="entry name" value="BPL_LPL_catalytic"/>
</dbReference>
<dbReference type="SUPFAM" id="SSF55681">
    <property type="entry name" value="Class II aaRS and biotin synthetases"/>
    <property type="match status" value="1"/>
</dbReference>
<dbReference type="PROSITE" id="PS51733">
    <property type="entry name" value="BPL_LPL_CATALYTIC"/>
    <property type="match status" value="1"/>
</dbReference>
<organism evidence="6 7">
    <name type="scientific">Nannocystis punicea</name>
    <dbReference type="NCBI Taxonomy" id="2995304"/>
    <lineage>
        <taxon>Bacteria</taxon>
        <taxon>Pseudomonadati</taxon>
        <taxon>Myxococcota</taxon>
        <taxon>Polyangia</taxon>
        <taxon>Nannocystales</taxon>
        <taxon>Nannocystaceae</taxon>
        <taxon>Nannocystis</taxon>
    </lineage>
</organism>
<dbReference type="GO" id="GO:0004077">
    <property type="term" value="F:biotin--[biotin carboxyl-carrier protein] ligase activity"/>
    <property type="evidence" value="ECO:0007669"/>
    <property type="project" value="UniProtKB-EC"/>
</dbReference>
<evidence type="ECO:0000259" key="5">
    <source>
        <dbReference type="PROSITE" id="PS51733"/>
    </source>
</evidence>
<dbReference type="Gene3D" id="2.30.30.100">
    <property type="match status" value="1"/>
</dbReference>
<dbReference type="Gene3D" id="3.30.930.10">
    <property type="entry name" value="Bira Bifunctional Protein, Domain 2"/>
    <property type="match status" value="1"/>
</dbReference>
<protein>
    <recommendedName>
        <fullName evidence="3">biotin--[biotin carboxyl-carrier protein] ligase</fullName>
        <ecNumber evidence="3">6.3.4.15</ecNumber>
    </recommendedName>
</protein>
<dbReference type="EC" id="6.3.4.15" evidence="3"/>
<dbReference type="InterPro" id="IPR003142">
    <property type="entry name" value="BPL_C"/>
</dbReference>
<dbReference type="CDD" id="cd16442">
    <property type="entry name" value="BPL"/>
    <property type="match status" value="1"/>
</dbReference>
<name>A0ABY7H3J9_9BACT</name>
<evidence type="ECO:0000313" key="6">
    <source>
        <dbReference type="EMBL" id="WAS93604.1"/>
    </source>
</evidence>
<comment type="catalytic activity">
    <reaction evidence="4">
        <text>biotin + L-lysyl-[protein] + ATP = N(6)-biotinyl-L-lysyl-[protein] + AMP + diphosphate + H(+)</text>
        <dbReference type="Rhea" id="RHEA:11756"/>
        <dbReference type="Rhea" id="RHEA-COMP:9752"/>
        <dbReference type="Rhea" id="RHEA-COMP:10505"/>
        <dbReference type="ChEBI" id="CHEBI:15378"/>
        <dbReference type="ChEBI" id="CHEBI:29969"/>
        <dbReference type="ChEBI" id="CHEBI:30616"/>
        <dbReference type="ChEBI" id="CHEBI:33019"/>
        <dbReference type="ChEBI" id="CHEBI:57586"/>
        <dbReference type="ChEBI" id="CHEBI:83144"/>
        <dbReference type="ChEBI" id="CHEBI:456215"/>
        <dbReference type="EC" id="6.3.4.15"/>
    </reaction>
</comment>
<keyword evidence="2" id="KW-0092">Biotin</keyword>
<dbReference type="Proteomes" id="UP001164459">
    <property type="component" value="Chromosome"/>
</dbReference>
<dbReference type="EMBL" id="CP114040">
    <property type="protein sequence ID" value="WAS93604.1"/>
    <property type="molecule type" value="Genomic_DNA"/>
</dbReference>
<gene>
    <name evidence="6" type="ORF">O0S08_46325</name>
</gene>